<proteinExistence type="predicted"/>
<dbReference type="STRING" id="235279.HH_1073"/>
<dbReference type="HOGENOM" id="CLU_3396896_0_0_7"/>
<accession>Q7VH94</accession>
<reference evidence="1 2" key="1">
    <citation type="journal article" date="2003" name="Proc. Natl. Acad. Sci. U.S.A.">
        <title>The complete genome sequence of the carcinogenic bacterium Helicobacter hepaticus.</title>
        <authorList>
            <person name="Suerbaum S."/>
            <person name="Josenhans C."/>
            <person name="Sterzenbach T."/>
            <person name="Drescher B."/>
            <person name="Brandt P."/>
            <person name="Bell M."/>
            <person name="Droege M."/>
            <person name="Fartmann B."/>
            <person name="Fischer H.-P."/>
            <person name="Ge Z."/>
            <person name="Hoerster A."/>
            <person name="Holland R."/>
            <person name="Klein K."/>
            <person name="Koenig J."/>
            <person name="Macko L."/>
            <person name="Mendz G.L."/>
            <person name="Nyakatura G."/>
            <person name="Schauer D.B."/>
            <person name="Shen Z."/>
            <person name="Weber J."/>
            <person name="Frosch M."/>
            <person name="Fox J.G."/>
        </authorList>
    </citation>
    <scope>NUCLEOTIDE SEQUENCE [LARGE SCALE GENOMIC DNA]</scope>
    <source>
        <strain evidence="2">ATCC 51449 / 3B1</strain>
    </source>
</reference>
<sequence>MCEFAIKLYVLLDSITEHTFFKVKDKNFSLI</sequence>
<protein>
    <submittedName>
        <fullName evidence="1">Uncharacterized protein</fullName>
    </submittedName>
</protein>
<evidence type="ECO:0000313" key="2">
    <source>
        <dbReference type="Proteomes" id="UP000002495"/>
    </source>
</evidence>
<dbReference type="Proteomes" id="UP000002495">
    <property type="component" value="Chromosome"/>
</dbReference>
<dbReference type="EMBL" id="AE017125">
    <property type="protein sequence ID" value="AAP77670.1"/>
    <property type="molecule type" value="Genomic_DNA"/>
</dbReference>
<dbReference type="KEGG" id="hhe:HH_1073"/>
<organism evidence="1 2">
    <name type="scientific">Helicobacter hepaticus (strain ATCC 51449 / 3B1)</name>
    <dbReference type="NCBI Taxonomy" id="235279"/>
    <lineage>
        <taxon>Bacteria</taxon>
        <taxon>Pseudomonadati</taxon>
        <taxon>Campylobacterota</taxon>
        <taxon>Epsilonproteobacteria</taxon>
        <taxon>Campylobacterales</taxon>
        <taxon>Helicobacteraceae</taxon>
        <taxon>Helicobacter</taxon>
    </lineage>
</organism>
<keyword evidence="2" id="KW-1185">Reference proteome</keyword>
<dbReference type="AlphaFoldDB" id="Q7VH94"/>
<evidence type="ECO:0000313" key="1">
    <source>
        <dbReference type="EMBL" id="AAP77670.1"/>
    </source>
</evidence>
<gene>
    <name evidence="1" type="ordered locus">HH_1073</name>
</gene>
<name>Q7VH94_HELHP</name>